<evidence type="ECO:0000256" key="1">
    <source>
        <dbReference type="ARBA" id="ARBA00009431"/>
    </source>
</evidence>
<dbReference type="AlphaFoldDB" id="A0A165DKA6"/>
<dbReference type="Proteomes" id="UP000076842">
    <property type="component" value="Unassembled WGS sequence"/>
</dbReference>
<evidence type="ECO:0000256" key="3">
    <source>
        <dbReference type="ARBA" id="ARBA00022670"/>
    </source>
</evidence>
<keyword evidence="3" id="KW-0645">Protease</keyword>
<evidence type="ECO:0000313" key="7">
    <source>
        <dbReference type="EMBL" id="KZT52998.1"/>
    </source>
</evidence>
<feature type="chain" id="PRO_5007856665" evidence="6">
    <location>
        <begin position="20"/>
        <end position="451"/>
    </location>
</feature>
<dbReference type="InParanoid" id="A0A165DKA6"/>
<dbReference type="GO" id="GO:0004185">
    <property type="term" value="F:serine-type carboxypeptidase activity"/>
    <property type="evidence" value="ECO:0007669"/>
    <property type="project" value="InterPro"/>
</dbReference>
<dbReference type="OrthoDB" id="443318at2759"/>
<keyword evidence="2" id="KW-0121">Carboxypeptidase</keyword>
<feature type="signal peptide" evidence="6">
    <location>
        <begin position="1"/>
        <end position="19"/>
    </location>
</feature>
<proteinExistence type="inferred from homology"/>
<evidence type="ECO:0000256" key="6">
    <source>
        <dbReference type="SAM" id="SignalP"/>
    </source>
</evidence>
<dbReference type="InterPro" id="IPR001563">
    <property type="entry name" value="Peptidase_S10"/>
</dbReference>
<comment type="similarity">
    <text evidence="1">Belongs to the peptidase S10 family.</text>
</comment>
<dbReference type="PRINTS" id="PR00724">
    <property type="entry name" value="CRBOXYPTASEC"/>
</dbReference>
<dbReference type="PANTHER" id="PTHR11802">
    <property type="entry name" value="SERINE PROTEASE FAMILY S10 SERINE CARBOXYPEPTIDASE"/>
    <property type="match status" value="1"/>
</dbReference>
<evidence type="ECO:0000313" key="8">
    <source>
        <dbReference type="Proteomes" id="UP000076842"/>
    </source>
</evidence>
<accession>A0A165DKA6</accession>
<evidence type="ECO:0000256" key="5">
    <source>
        <dbReference type="ARBA" id="ARBA00023180"/>
    </source>
</evidence>
<dbReference type="Gene3D" id="3.40.50.1820">
    <property type="entry name" value="alpha/beta hydrolase"/>
    <property type="match status" value="1"/>
</dbReference>
<dbReference type="Pfam" id="PF00450">
    <property type="entry name" value="Peptidase_S10"/>
    <property type="match status" value="2"/>
</dbReference>
<protein>
    <submittedName>
        <fullName evidence="7">Alpha/beta-hydrolase</fullName>
    </submittedName>
</protein>
<dbReference type="EMBL" id="KV424049">
    <property type="protein sequence ID" value="KZT52998.1"/>
    <property type="molecule type" value="Genomic_DNA"/>
</dbReference>
<evidence type="ECO:0000256" key="2">
    <source>
        <dbReference type="ARBA" id="ARBA00022645"/>
    </source>
</evidence>
<keyword evidence="5" id="KW-0325">Glycoprotein</keyword>
<keyword evidence="4 7" id="KW-0378">Hydrolase</keyword>
<dbReference type="GO" id="GO:0006508">
    <property type="term" value="P:proteolysis"/>
    <property type="evidence" value="ECO:0007669"/>
    <property type="project" value="UniProtKB-KW"/>
</dbReference>
<dbReference type="SUPFAM" id="SSF53474">
    <property type="entry name" value="alpha/beta-Hydrolases"/>
    <property type="match status" value="1"/>
</dbReference>
<dbReference type="PANTHER" id="PTHR11802:SF479">
    <property type="entry name" value="CARBOXYPEPTIDASE"/>
    <property type="match status" value="1"/>
</dbReference>
<reference evidence="7 8" key="1">
    <citation type="journal article" date="2016" name="Mol. Biol. Evol.">
        <title>Comparative Genomics of Early-Diverging Mushroom-Forming Fungi Provides Insights into the Origins of Lignocellulose Decay Capabilities.</title>
        <authorList>
            <person name="Nagy L.G."/>
            <person name="Riley R."/>
            <person name="Tritt A."/>
            <person name="Adam C."/>
            <person name="Daum C."/>
            <person name="Floudas D."/>
            <person name="Sun H."/>
            <person name="Yadav J.S."/>
            <person name="Pangilinan J."/>
            <person name="Larsson K.H."/>
            <person name="Matsuura K."/>
            <person name="Barry K."/>
            <person name="Labutti K."/>
            <person name="Kuo R."/>
            <person name="Ohm R.A."/>
            <person name="Bhattacharya S.S."/>
            <person name="Shirouzu T."/>
            <person name="Yoshinaga Y."/>
            <person name="Martin F.M."/>
            <person name="Grigoriev I.V."/>
            <person name="Hibbett D.S."/>
        </authorList>
    </citation>
    <scope>NUCLEOTIDE SEQUENCE [LARGE SCALE GENOMIC DNA]</scope>
    <source>
        <strain evidence="7 8">HHB12733</strain>
    </source>
</reference>
<keyword evidence="6" id="KW-0732">Signal</keyword>
<gene>
    <name evidence="7" type="ORF">CALCODRAFT_486704</name>
</gene>
<dbReference type="InterPro" id="IPR029058">
    <property type="entry name" value="AB_hydrolase_fold"/>
</dbReference>
<sequence>MLPMLAILGLLLLSRSTLAAPASFLDAELLSFPFFSWFSPAPSTFSELEPAVLQLSAFCNPAASDFHVNSSALPLVDFKLQDSYAGLLPITADDGEERKLFFWYWPTSAPEGSKYLTIWLNGGPGCSSLMGFLQENGPLMFLPGMDKPQPNPEGWTTASDMLFIDQPIGTGFSTGPPSVKNEEDIADQFYGFLRQFYDVFPELLAKPLIFSGESYAGYYIPFIADRINLTDAQILELEARRAQCGYDALLAQLTYPPSGPLTLPNGNTDYTPSECDLTDLFKQWCREANPCFREERITDTCPRLDDPLDTYFNRTDVQTLLHLAPTAWSECAPHSIYQTGADETTRYAEVLLPGLLAALPGGVTLWHGLLDGLLLAEGDRLTVQNLTWGGAQGFREAPSRALWEGGERRGTWHQERGLTYVEVERAGHMVPQDQPAVALRVLKYVMGLEGL</sequence>
<evidence type="ECO:0000256" key="4">
    <source>
        <dbReference type="ARBA" id="ARBA00022801"/>
    </source>
</evidence>
<name>A0A165DKA6_9BASI</name>
<organism evidence="7 8">
    <name type="scientific">Calocera cornea HHB12733</name>
    <dbReference type="NCBI Taxonomy" id="1353952"/>
    <lineage>
        <taxon>Eukaryota</taxon>
        <taxon>Fungi</taxon>
        <taxon>Dikarya</taxon>
        <taxon>Basidiomycota</taxon>
        <taxon>Agaricomycotina</taxon>
        <taxon>Dacrymycetes</taxon>
        <taxon>Dacrymycetales</taxon>
        <taxon>Dacrymycetaceae</taxon>
        <taxon>Calocera</taxon>
    </lineage>
</organism>
<keyword evidence="8" id="KW-1185">Reference proteome</keyword>
<dbReference type="Gene3D" id="3.40.50.12670">
    <property type="match status" value="1"/>
</dbReference>